<name>A0A562QUH8_9BACI</name>
<organism evidence="2 3">
    <name type="scientific">Halalkalibacter nanhaiisediminis</name>
    <dbReference type="NCBI Taxonomy" id="688079"/>
    <lineage>
        <taxon>Bacteria</taxon>
        <taxon>Bacillati</taxon>
        <taxon>Bacillota</taxon>
        <taxon>Bacilli</taxon>
        <taxon>Bacillales</taxon>
        <taxon>Bacillaceae</taxon>
        <taxon>Halalkalibacter</taxon>
    </lineage>
</organism>
<dbReference type="SUPFAM" id="SSF52266">
    <property type="entry name" value="SGNH hydrolase"/>
    <property type="match status" value="1"/>
</dbReference>
<keyword evidence="3" id="KW-1185">Reference proteome</keyword>
<dbReference type="Pfam" id="PF13472">
    <property type="entry name" value="Lipase_GDSL_2"/>
    <property type="match status" value="1"/>
</dbReference>
<dbReference type="InterPro" id="IPR013830">
    <property type="entry name" value="SGNH_hydro"/>
</dbReference>
<dbReference type="CDD" id="cd01839">
    <property type="entry name" value="SGNH_arylesterase_like"/>
    <property type="match status" value="1"/>
</dbReference>
<dbReference type="EMBL" id="VLKZ01000001">
    <property type="protein sequence ID" value="TWI59900.1"/>
    <property type="molecule type" value="Genomic_DNA"/>
</dbReference>
<feature type="domain" description="SGNH hydrolase-type esterase" evidence="1">
    <location>
        <begin position="6"/>
        <end position="198"/>
    </location>
</feature>
<dbReference type="AlphaFoldDB" id="A0A562QUH8"/>
<dbReference type="RefSeq" id="WP_144448722.1">
    <property type="nucleotide sequence ID" value="NZ_VLKZ01000001.1"/>
</dbReference>
<gene>
    <name evidence="2" type="ORF">IQ10_00323</name>
</gene>
<reference evidence="2 3" key="1">
    <citation type="journal article" date="2015" name="Stand. Genomic Sci.">
        <title>Genomic Encyclopedia of Bacterial and Archaeal Type Strains, Phase III: the genomes of soil and plant-associated and newly described type strains.</title>
        <authorList>
            <person name="Whitman W.B."/>
            <person name="Woyke T."/>
            <person name="Klenk H.P."/>
            <person name="Zhou Y."/>
            <person name="Lilburn T.G."/>
            <person name="Beck B.J."/>
            <person name="De Vos P."/>
            <person name="Vandamme P."/>
            <person name="Eisen J.A."/>
            <person name="Garrity G."/>
            <person name="Hugenholtz P."/>
            <person name="Kyrpides N.C."/>
        </authorList>
    </citation>
    <scope>NUCLEOTIDE SEQUENCE [LARGE SCALE GENOMIC DNA]</scope>
    <source>
        <strain evidence="2 3">CGMCC 1.10116</strain>
    </source>
</reference>
<sequence length="213" mass="23593">MKNVLCYGDSNTWGYNAETTDRFAADVRWTGVLKKIVGDDYYIIEEGLNGRTTLWDDPFMEKRNGRDYLAPCLETHRPLDLVIIMLGTNDLKSIFGYSAYDIAEGAGVLADIVLKSGSGYNGGTPKILLISPIQVGEGIKEAEFADMFNFEKSLTTSKEFAKQFKRVAEKYGCEFMDAAEFAQATPLDQIHLDADGHQKLGVAIAEKVKEILG</sequence>
<dbReference type="Proteomes" id="UP000315711">
    <property type="component" value="Unassembled WGS sequence"/>
</dbReference>
<evidence type="ECO:0000259" key="1">
    <source>
        <dbReference type="Pfam" id="PF13472"/>
    </source>
</evidence>
<comment type="caution">
    <text evidence="2">The sequence shown here is derived from an EMBL/GenBank/DDBJ whole genome shotgun (WGS) entry which is preliminary data.</text>
</comment>
<protein>
    <submittedName>
        <fullName evidence="2">Lysophospholipase L1-like esterase</fullName>
    </submittedName>
</protein>
<proteinExistence type="predicted"/>
<dbReference type="Gene3D" id="3.40.50.1110">
    <property type="entry name" value="SGNH hydrolase"/>
    <property type="match status" value="1"/>
</dbReference>
<dbReference type="InterPro" id="IPR036514">
    <property type="entry name" value="SGNH_hydro_sf"/>
</dbReference>
<dbReference type="OrthoDB" id="388542at2"/>
<evidence type="ECO:0000313" key="2">
    <source>
        <dbReference type="EMBL" id="TWI59900.1"/>
    </source>
</evidence>
<accession>A0A562QUH8</accession>
<evidence type="ECO:0000313" key="3">
    <source>
        <dbReference type="Proteomes" id="UP000315711"/>
    </source>
</evidence>